<organism evidence="13 14">
    <name type="scientific">Gordonia jinhuaensis</name>
    <dbReference type="NCBI Taxonomy" id="1517702"/>
    <lineage>
        <taxon>Bacteria</taxon>
        <taxon>Bacillati</taxon>
        <taxon>Actinomycetota</taxon>
        <taxon>Actinomycetes</taxon>
        <taxon>Mycobacteriales</taxon>
        <taxon>Gordoniaceae</taxon>
        <taxon>Gordonia</taxon>
    </lineage>
</organism>
<keyword evidence="6 11" id="KW-0227">DNA damage</keyword>
<gene>
    <name evidence="11 13" type="primary">disA</name>
    <name evidence="13" type="ORF">GCM10011489_37020</name>
</gene>
<dbReference type="GO" id="GO:0004016">
    <property type="term" value="F:adenylate cyclase activity"/>
    <property type="evidence" value="ECO:0007669"/>
    <property type="project" value="TreeGrafter"/>
</dbReference>
<proteinExistence type="inferred from homology"/>
<keyword evidence="4 11" id="KW-0548">Nucleotidyltransferase</keyword>
<evidence type="ECO:0000256" key="9">
    <source>
        <dbReference type="ARBA" id="ARBA00023125"/>
    </source>
</evidence>
<dbReference type="Gene3D" id="1.20.1260.110">
    <property type="entry name" value="DNA integrity scanning linker region"/>
    <property type="match status" value="1"/>
</dbReference>
<comment type="catalytic activity">
    <reaction evidence="1 11">
        <text>2 ATP = 3',3'-c-di-AMP + 2 diphosphate</text>
        <dbReference type="Rhea" id="RHEA:35655"/>
        <dbReference type="ChEBI" id="CHEBI:30616"/>
        <dbReference type="ChEBI" id="CHEBI:33019"/>
        <dbReference type="ChEBI" id="CHEBI:71500"/>
        <dbReference type="EC" id="2.7.7.85"/>
    </reaction>
</comment>
<dbReference type="InterPro" id="IPR036888">
    <property type="entry name" value="DNA_integrity_DisA_N_sf"/>
</dbReference>
<dbReference type="NCBIfam" id="NF010009">
    <property type="entry name" value="PRK13482.1"/>
    <property type="match status" value="1"/>
</dbReference>
<dbReference type="PROSITE" id="PS51794">
    <property type="entry name" value="DAC"/>
    <property type="match status" value="1"/>
</dbReference>
<keyword evidence="3 11" id="KW-0808">Transferase</keyword>
<name>A0A916TI26_9ACTN</name>
<feature type="binding site" evidence="11">
    <location>
        <position position="104"/>
    </location>
    <ligand>
        <name>ATP</name>
        <dbReference type="ChEBI" id="CHEBI:30616"/>
    </ligand>
</feature>
<keyword evidence="14" id="KW-1185">Reference proteome</keyword>
<evidence type="ECO:0000313" key="14">
    <source>
        <dbReference type="Proteomes" id="UP000621454"/>
    </source>
</evidence>
<dbReference type="GO" id="GO:0005524">
    <property type="term" value="F:ATP binding"/>
    <property type="evidence" value="ECO:0007669"/>
    <property type="project" value="UniProtKB-UniRule"/>
</dbReference>
<dbReference type="Proteomes" id="UP000621454">
    <property type="component" value="Unassembled WGS sequence"/>
</dbReference>
<evidence type="ECO:0000256" key="3">
    <source>
        <dbReference type="ARBA" id="ARBA00022679"/>
    </source>
</evidence>
<dbReference type="SUPFAM" id="SSF47781">
    <property type="entry name" value="RuvA domain 2-like"/>
    <property type="match status" value="1"/>
</dbReference>
<feature type="binding site" evidence="11">
    <location>
        <position position="86"/>
    </location>
    <ligand>
        <name>ATP</name>
        <dbReference type="ChEBI" id="CHEBI:30616"/>
    </ligand>
</feature>
<comment type="caution">
    <text evidence="11">Lacks conserved residue(s) required for the propagation of feature annotation.</text>
</comment>
<evidence type="ECO:0000256" key="11">
    <source>
        <dbReference type="HAMAP-Rule" id="MF_01438"/>
    </source>
</evidence>
<dbReference type="PANTHER" id="PTHR34185:SF3">
    <property type="entry name" value="DNA INTEGRITY SCANNING PROTEIN DISA"/>
    <property type="match status" value="1"/>
</dbReference>
<sequence length="372" mass="40584">MDDAGGHSRTGIDHSVRTGELLRGTIARLAPGTGLRDGLERILRGRTGALIVLGYDDDVERICDGGFHLDVEFAPTRLRELAKMDGAVVLSSDGKRIVRANVQLVPDPSIPTEESGTRHRAAERTAIQTGYPVVSVSASMSIVSAYVQGVRHVVEGSDAILSRANLALATLERYRTRLDEVAAALSRAEIEDYVSLRDAMVAVQRLEMVRRVAAEIEQYVLELGSNGRQLSLQLEELVGDNEIMRELLVRDYYATPEPATTEEVRGALEVIEALSDADLLDTTQLAGAFGYPTTIDAQDTTMNPRGYRLLSGISRLQFAHIDRLARSFGTLQALLASTSADLEAVEGIGSIWARHIREGLSRLAESSIERFD</sequence>
<evidence type="ECO:0000256" key="5">
    <source>
        <dbReference type="ARBA" id="ARBA00022741"/>
    </source>
</evidence>
<dbReference type="EC" id="2.7.7.85" evidence="11"/>
<keyword evidence="9 11" id="KW-0238">DNA-binding</keyword>
<comment type="cofactor">
    <cofactor evidence="2 11">
        <name>Mg(2+)</name>
        <dbReference type="ChEBI" id="CHEBI:18420"/>
    </cofactor>
</comment>
<accession>A0A916TI26</accession>
<dbReference type="AlphaFoldDB" id="A0A916TI26"/>
<comment type="function">
    <text evidence="11">Has also diadenylate cyclase activity, catalyzing the condensation of 2 ATP molecules into cyclic di-AMP (c-di-AMP). c-di-AMP likely acts as a signaling molecule that may couple DNA integrity with a cellular process.</text>
</comment>
<keyword evidence="8 11" id="KW-0460">Magnesium</keyword>
<evidence type="ECO:0000259" key="12">
    <source>
        <dbReference type="PROSITE" id="PS51794"/>
    </source>
</evidence>
<evidence type="ECO:0000256" key="2">
    <source>
        <dbReference type="ARBA" id="ARBA00001946"/>
    </source>
</evidence>
<comment type="similarity">
    <text evidence="11">Belongs to the DisA family.</text>
</comment>
<dbReference type="GO" id="GO:0003677">
    <property type="term" value="F:DNA binding"/>
    <property type="evidence" value="ECO:0007669"/>
    <property type="project" value="UniProtKB-UniRule"/>
</dbReference>
<keyword evidence="7 11" id="KW-0067">ATP-binding</keyword>
<dbReference type="RefSeq" id="WP_188588630.1">
    <property type="nucleotide sequence ID" value="NZ_BMGC01000048.1"/>
</dbReference>
<dbReference type="PANTHER" id="PTHR34185">
    <property type="entry name" value="DIADENYLATE CYCLASE"/>
    <property type="match status" value="1"/>
</dbReference>
<comment type="subunit">
    <text evidence="11">Homooctamer.</text>
</comment>
<dbReference type="SUPFAM" id="SSF143597">
    <property type="entry name" value="YojJ-like"/>
    <property type="match status" value="1"/>
</dbReference>
<dbReference type="Pfam" id="PF02457">
    <property type="entry name" value="DAC"/>
    <property type="match status" value="1"/>
</dbReference>
<keyword evidence="10 11" id="KW-0234">DNA repair</keyword>
<evidence type="ECO:0000313" key="13">
    <source>
        <dbReference type="EMBL" id="GGB46289.1"/>
    </source>
</evidence>
<comment type="caution">
    <text evidence="13">The sequence shown here is derived from an EMBL/GenBank/DDBJ whole genome shotgun (WGS) entry which is preliminary data.</text>
</comment>
<evidence type="ECO:0000256" key="1">
    <source>
        <dbReference type="ARBA" id="ARBA00000877"/>
    </source>
</evidence>
<dbReference type="Gene3D" id="1.10.150.20">
    <property type="entry name" value="5' to 3' exonuclease, C-terminal subdomain"/>
    <property type="match status" value="1"/>
</dbReference>
<evidence type="ECO:0000256" key="10">
    <source>
        <dbReference type="ARBA" id="ARBA00023204"/>
    </source>
</evidence>
<dbReference type="EMBL" id="BMGC01000048">
    <property type="protein sequence ID" value="GGB46289.1"/>
    <property type="molecule type" value="Genomic_DNA"/>
</dbReference>
<dbReference type="GO" id="GO:0006281">
    <property type="term" value="P:DNA repair"/>
    <property type="evidence" value="ECO:0007669"/>
    <property type="project" value="UniProtKB-UniRule"/>
</dbReference>
<comment type="function">
    <text evidence="11">Participates in a DNA-damage check-point. DisA forms globular foci that rapidly scan along the chromosomes searching for lesions.</text>
</comment>
<dbReference type="HAMAP" id="MF_01438">
    <property type="entry name" value="DisA"/>
    <property type="match status" value="1"/>
</dbReference>
<dbReference type="InterPro" id="IPR023763">
    <property type="entry name" value="DNA_integrity_scanning_protein"/>
</dbReference>
<dbReference type="InterPro" id="IPR010994">
    <property type="entry name" value="RuvA_2-like"/>
</dbReference>
<dbReference type="InterPro" id="IPR018906">
    <property type="entry name" value="DNA_integrity_scan_DisA_link"/>
</dbReference>
<dbReference type="Gene3D" id="3.40.1700.10">
    <property type="entry name" value="DNA integrity scanning protein, DisA, N-terminal domain"/>
    <property type="match status" value="1"/>
</dbReference>
<reference evidence="13" key="1">
    <citation type="journal article" date="2014" name="Int. J. Syst. Evol. Microbiol.">
        <title>Complete genome sequence of Corynebacterium casei LMG S-19264T (=DSM 44701T), isolated from a smear-ripened cheese.</title>
        <authorList>
            <consortium name="US DOE Joint Genome Institute (JGI-PGF)"/>
            <person name="Walter F."/>
            <person name="Albersmeier A."/>
            <person name="Kalinowski J."/>
            <person name="Ruckert C."/>
        </authorList>
    </citation>
    <scope>NUCLEOTIDE SEQUENCE</scope>
    <source>
        <strain evidence="13">CGMCC 1.12827</strain>
    </source>
</reference>
<evidence type="ECO:0000256" key="6">
    <source>
        <dbReference type="ARBA" id="ARBA00022763"/>
    </source>
</evidence>
<evidence type="ECO:0000256" key="8">
    <source>
        <dbReference type="ARBA" id="ARBA00022842"/>
    </source>
</evidence>
<feature type="domain" description="DAC" evidence="12">
    <location>
        <begin position="19"/>
        <end position="158"/>
    </location>
</feature>
<dbReference type="InterPro" id="IPR038331">
    <property type="entry name" value="DisA_sf"/>
</dbReference>
<dbReference type="InterPro" id="IPR050338">
    <property type="entry name" value="DisA"/>
</dbReference>
<dbReference type="FunFam" id="3.40.1700.10:FF:000001">
    <property type="entry name" value="DNA integrity scanning protein DisA"/>
    <property type="match status" value="1"/>
</dbReference>
<dbReference type="Pfam" id="PF10635">
    <property type="entry name" value="DisA-linker"/>
    <property type="match status" value="1"/>
</dbReference>
<reference evidence="13" key="2">
    <citation type="submission" date="2020-09" db="EMBL/GenBank/DDBJ databases">
        <authorList>
            <person name="Sun Q."/>
            <person name="Zhou Y."/>
        </authorList>
    </citation>
    <scope>NUCLEOTIDE SEQUENCE</scope>
    <source>
        <strain evidence="13">CGMCC 1.12827</strain>
    </source>
</reference>
<keyword evidence="5 11" id="KW-0547">Nucleotide-binding</keyword>
<evidence type="ECO:0000256" key="7">
    <source>
        <dbReference type="ARBA" id="ARBA00022840"/>
    </source>
</evidence>
<protein>
    <recommendedName>
        <fullName evidence="11">DNA integrity scanning protein DisA</fullName>
    </recommendedName>
    <alternativeName>
        <fullName evidence="11">Cyclic di-AMP synthase</fullName>
        <shortName evidence="11">c-di-AMP synthase</shortName>
    </alternativeName>
    <alternativeName>
        <fullName evidence="11">Diadenylate cyclase</fullName>
        <ecNumber evidence="11">2.7.7.85</ecNumber>
    </alternativeName>
</protein>
<dbReference type="GO" id="GO:0106408">
    <property type="term" value="F:diadenylate cyclase activity"/>
    <property type="evidence" value="ECO:0007669"/>
    <property type="project" value="UniProtKB-EC"/>
</dbReference>
<evidence type="ECO:0000256" key="4">
    <source>
        <dbReference type="ARBA" id="ARBA00022695"/>
    </source>
</evidence>
<dbReference type="InterPro" id="IPR003390">
    <property type="entry name" value="DNA_integrity_scan_DisA_N"/>
</dbReference>